<sequence length="1258" mass="142951">MPAARPRASFEPIPPDFDVRAFVETADNFQYVDRISYEMIASNGVEQFEKLVLLHVVLGGKPLVIDGFEEVLDPWTFTPSWLRDNHGDKVENACNLSAKENIPLTIKHYLKHMTKLTEQFFEAPERYRDKKRQRIYLKDIDCPQVWHDKLKEHIPSGLFYLNDTTGEVGGPGALYEPGGRKGRGIARAGDLMSSLPPEMRAENLMCYIGHEGTYTPAHREMCASLGQNIMVNASGQISEDGKPERPGSSLWFMTETKDRHVVSEYWLSVLGHDIEVENHFAQLIAWKKAPFRTYVVEQRPGDFILIPPLAPHQVWNRGTRTMKIAWNRTTVETLELALNEALPSSRIVCRDEQYKNKAIVYYTLQKYSALIKSARAQVEAGGEQSIAIQRSSKISKVQKDFKKLFDLYKTIMLSEMFNPDSREHTEFLPYDSYVTCAYCRCNIFNRFLSCKSCKNLFSSEIEEPYDVCMDCYCMGRSCGCQSGYTWVEQWKWKDLVHKYEEWRAQIIDIDGRMTETTPLPLQEERRYLGKKTLAQVCQEQLRARPFVDIKNPQREGTSEDEEPVVDEYGMVKKVTNKKSKQWLNKHKSCHFCLHRHPTWKMAFCTNCDLSYCYGTLFRAHDLMPISIMEDPNWKCPHCRRVCNTGACRRDPRQHPYEPKGTLLGHDTKKVADPRSVECLVDFSVSNLNWLREEEGIAQTPMQRRMQQAEMDKLADPSLDARFIEEENGLTRYGITYSPVEDANGNINESGDGVLAGPFNNEANSGSYYPGPDIDREIPRLGQKRGLDDEDDDDGNHSRRKKKQKKKKKDAATQPLQPKNVSGQQYQKEVERKLLEEAKREDRAILVAARMKGKSKIVTLSLSTGHLQMLRDRQTSERPQVMPQRTPEEADMLGNMRSILQSDVLSKPNADKSIAGKDKDAKTYRVRVEDDGAYSTRKRNPDLGGPVRPGRPRGHFEEITLDSDEEFADENDDNDIEYTCRSRGRASNWLARRNEGEEDLPTELPADFRDGDVRPNREKDRERKRQYNERRKAMPPKPKARIRPVSRPAKEPGYNSTGGMSDEDGIHEEDDHNSESNPIARYAAAAALEAQQKAEAKAKAEEKRAAAVAHEVEENLRTKMAFVTESDEERLDINKVLGNLFDGDSVMGEEFSDDQGPPIASAGPPQVSNSLLNRPGMAGKSIKIVGSTSKTSPGGRFTSVNKKAVLQDISESESELDVLATAPIRKRPGRPPGGGRGHVVPTRGRDTPKRGRGRPRKTT</sequence>
<dbReference type="GeneID" id="13284829"/>
<dbReference type="SMART" id="SM00558">
    <property type="entry name" value="JmjC"/>
    <property type="match status" value="1"/>
</dbReference>
<dbReference type="EMBL" id="FP929083">
    <property type="protein sequence ID" value="CBX92141.1"/>
    <property type="molecule type" value="Genomic_DNA"/>
</dbReference>
<keyword evidence="4" id="KW-1017">Isopeptide bond</keyword>
<keyword evidence="5" id="KW-0597">Phosphoprotein</keyword>
<keyword evidence="14" id="KW-1185">Reference proteome</keyword>
<feature type="compositionally biased region" description="Basic residues" evidence="11">
    <location>
        <begin position="797"/>
        <end position="808"/>
    </location>
</feature>
<dbReference type="Pfam" id="PF10497">
    <property type="entry name" value="zf-4CXXC_R1"/>
    <property type="match status" value="1"/>
</dbReference>
<dbReference type="SUPFAM" id="SSF51197">
    <property type="entry name" value="Clavaminate synthase-like"/>
    <property type="match status" value="1"/>
</dbReference>
<dbReference type="Pfam" id="PF02373">
    <property type="entry name" value="JmjC"/>
    <property type="match status" value="1"/>
</dbReference>
<dbReference type="AlphaFoldDB" id="E5R5H1"/>
<evidence type="ECO:0000256" key="9">
    <source>
        <dbReference type="ARBA" id="ARBA00023242"/>
    </source>
</evidence>
<evidence type="ECO:0000256" key="10">
    <source>
        <dbReference type="SAM" id="Coils"/>
    </source>
</evidence>
<evidence type="ECO:0000256" key="4">
    <source>
        <dbReference type="ARBA" id="ARBA00022499"/>
    </source>
</evidence>
<reference evidence="14" key="1">
    <citation type="journal article" date="2011" name="Nat. Commun.">
        <title>Effector diversification within compartments of the Leptosphaeria maculans genome affected by Repeat-Induced Point mutations.</title>
        <authorList>
            <person name="Rouxel T."/>
            <person name="Grandaubert J."/>
            <person name="Hane J.K."/>
            <person name="Hoede C."/>
            <person name="van de Wouw A.P."/>
            <person name="Couloux A."/>
            <person name="Dominguez V."/>
            <person name="Anthouard V."/>
            <person name="Bally P."/>
            <person name="Bourras S."/>
            <person name="Cozijnsen A.J."/>
            <person name="Ciuffetti L.M."/>
            <person name="Degrave A."/>
            <person name="Dilmaghani A."/>
            <person name="Duret L."/>
            <person name="Fudal I."/>
            <person name="Goodwin S.B."/>
            <person name="Gout L."/>
            <person name="Glaser N."/>
            <person name="Linglin J."/>
            <person name="Kema G.H.J."/>
            <person name="Lapalu N."/>
            <person name="Lawrence C.B."/>
            <person name="May K."/>
            <person name="Meyer M."/>
            <person name="Ollivier B."/>
            <person name="Poulain J."/>
            <person name="Schoch C.L."/>
            <person name="Simon A."/>
            <person name="Spatafora J.W."/>
            <person name="Stachowiak A."/>
            <person name="Turgeon B.G."/>
            <person name="Tyler B.M."/>
            <person name="Vincent D."/>
            <person name="Weissenbach J."/>
            <person name="Amselem J."/>
            <person name="Quesneville H."/>
            <person name="Oliver R.P."/>
            <person name="Wincker P."/>
            <person name="Balesdent M.-H."/>
            <person name="Howlett B.J."/>
        </authorList>
    </citation>
    <scope>NUCLEOTIDE SEQUENCE [LARGE SCALE GENOMIC DNA]</scope>
    <source>
        <strain evidence="14">JN3 / isolate v23.1.3 / race Av1-4-5-6-7-8</strain>
    </source>
</reference>
<dbReference type="GO" id="GO:0005634">
    <property type="term" value="C:nucleus"/>
    <property type="evidence" value="ECO:0007669"/>
    <property type="project" value="UniProtKB-SubCell"/>
</dbReference>
<dbReference type="InParanoid" id="E5R5H1"/>
<dbReference type="VEuPathDB" id="FungiDB:LEMA_P048470.1"/>
<comment type="subcellular location">
    <subcellularLocation>
        <location evidence="2">Cytoplasm</location>
    </subcellularLocation>
    <subcellularLocation>
        <location evidence="1">Nucleus</location>
    </subcellularLocation>
</comment>
<dbReference type="PROSITE" id="PS51184">
    <property type="entry name" value="JMJC"/>
    <property type="match status" value="1"/>
</dbReference>
<evidence type="ECO:0000313" key="14">
    <source>
        <dbReference type="Proteomes" id="UP000002668"/>
    </source>
</evidence>
<dbReference type="RefSeq" id="XP_003835506.1">
    <property type="nucleotide sequence ID" value="XM_003835458.1"/>
</dbReference>
<feature type="region of interest" description="Disordered" evidence="11">
    <location>
        <begin position="1145"/>
        <end position="1167"/>
    </location>
</feature>
<feature type="compositionally biased region" description="Basic and acidic residues" evidence="11">
    <location>
        <begin position="1005"/>
        <end position="1031"/>
    </location>
</feature>
<dbReference type="HOGENOM" id="CLU_003774_0_0_1"/>
<evidence type="ECO:0000256" key="1">
    <source>
        <dbReference type="ARBA" id="ARBA00004123"/>
    </source>
</evidence>
<evidence type="ECO:0000256" key="8">
    <source>
        <dbReference type="ARBA" id="ARBA00023163"/>
    </source>
</evidence>
<evidence type="ECO:0000256" key="11">
    <source>
        <dbReference type="SAM" id="MobiDB-lite"/>
    </source>
</evidence>
<keyword evidence="10" id="KW-0175">Coiled coil</keyword>
<dbReference type="InterPro" id="IPR040221">
    <property type="entry name" value="CDCA7/CDA7L"/>
</dbReference>
<dbReference type="InterPro" id="IPR018866">
    <property type="entry name" value="Znf-4CXXC_R1"/>
</dbReference>
<organism evidence="14">
    <name type="scientific">Leptosphaeria maculans (strain JN3 / isolate v23.1.3 / race Av1-4-5-6-7-8)</name>
    <name type="common">Blackleg fungus</name>
    <name type="synonym">Phoma lingam</name>
    <dbReference type="NCBI Taxonomy" id="985895"/>
    <lineage>
        <taxon>Eukaryota</taxon>
        <taxon>Fungi</taxon>
        <taxon>Dikarya</taxon>
        <taxon>Ascomycota</taxon>
        <taxon>Pezizomycotina</taxon>
        <taxon>Dothideomycetes</taxon>
        <taxon>Pleosporomycetidae</taxon>
        <taxon>Pleosporales</taxon>
        <taxon>Pleosporineae</taxon>
        <taxon>Leptosphaeriaceae</taxon>
        <taxon>Plenodomus</taxon>
        <taxon>Plenodomus lingam/Leptosphaeria maculans species complex</taxon>
    </lineage>
</organism>
<name>E5R5H1_LEPMJ</name>
<feature type="compositionally biased region" description="Basic residues" evidence="11">
    <location>
        <begin position="1249"/>
        <end position="1258"/>
    </location>
</feature>
<feature type="compositionally biased region" description="Polar residues" evidence="11">
    <location>
        <begin position="813"/>
        <end position="826"/>
    </location>
</feature>
<evidence type="ECO:0000259" key="12">
    <source>
        <dbReference type="PROSITE" id="PS51184"/>
    </source>
</evidence>
<evidence type="ECO:0000256" key="2">
    <source>
        <dbReference type="ARBA" id="ARBA00004496"/>
    </source>
</evidence>
<keyword evidence="7" id="KW-0805">Transcription regulation</keyword>
<dbReference type="PANTHER" id="PTHR31169:SF8">
    <property type="entry name" value="ZINC-FINGER DOMAIN OF MONOAMINE-OXIDASE A REPRESSOR R1 PROTEIN"/>
    <property type="match status" value="1"/>
</dbReference>
<dbReference type="PANTHER" id="PTHR31169">
    <property type="entry name" value="OS05G0300700 PROTEIN"/>
    <property type="match status" value="1"/>
</dbReference>
<keyword evidence="9" id="KW-0539">Nucleus</keyword>
<keyword evidence="6" id="KW-0832">Ubl conjugation</keyword>
<keyword evidence="8" id="KW-0804">Transcription</keyword>
<dbReference type="Gene3D" id="2.60.120.650">
    <property type="entry name" value="Cupin"/>
    <property type="match status" value="1"/>
</dbReference>
<feature type="region of interest" description="Disordered" evidence="11">
    <location>
        <begin position="930"/>
        <end position="953"/>
    </location>
</feature>
<protein>
    <recommendedName>
        <fullName evidence="12">JmjC domain-containing protein</fullName>
    </recommendedName>
</protein>
<dbReference type="OMA" id="EQWKWKD"/>
<feature type="region of interest" description="Disordered" evidence="11">
    <location>
        <begin position="978"/>
        <end position="1074"/>
    </location>
</feature>
<feature type="region of interest" description="Disordered" evidence="11">
    <location>
        <begin position="755"/>
        <end position="826"/>
    </location>
</feature>
<evidence type="ECO:0000256" key="5">
    <source>
        <dbReference type="ARBA" id="ARBA00022553"/>
    </source>
</evidence>
<dbReference type="GO" id="GO:0005737">
    <property type="term" value="C:cytoplasm"/>
    <property type="evidence" value="ECO:0007669"/>
    <property type="project" value="UniProtKB-SubCell"/>
</dbReference>
<gene>
    <name evidence="13" type="ORF">LEMA_P048470.1</name>
</gene>
<accession>E5R5H1</accession>
<dbReference type="GO" id="GO:0006355">
    <property type="term" value="P:regulation of DNA-templated transcription"/>
    <property type="evidence" value="ECO:0007669"/>
    <property type="project" value="InterPro"/>
</dbReference>
<evidence type="ECO:0000256" key="6">
    <source>
        <dbReference type="ARBA" id="ARBA00022843"/>
    </source>
</evidence>
<dbReference type="STRING" id="985895.E5R5H1"/>
<feature type="coiled-coil region" evidence="10">
    <location>
        <begin position="1082"/>
        <end position="1112"/>
    </location>
</feature>
<dbReference type="InterPro" id="IPR003347">
    <property type="entry name" value="JmjC_dom"/>
</dbReference>
<feature type="region of interest" description="Disordered" evidence="11">
    <location>
        <begin position="1209"/>
        <end position="1258"/>
    </location>
</feature>
<feature type="domain" description="JmjC" evidence="12">
    <location>
        <begin position="177"/>
        <end position="345"/>
    </location>
</feature>
<evidence type="ECO:0000256" key="3">
    <source>
        <dbReference type="ARBA" id="ARBA00022490"/>
    </source>
</evidence>
<keyword evidence="3" id="KW-0963">Cytoplasm</keyword>
<proteinExistence type="predicted"/>
<evidence type="ECO:0000256" key="7">
    <source>
        <dbReference type="ARBA" id="ARBA00023015"/>
    </source>
</evidence>
<dbReference type="OrthoDB" id="298344at2759"/>
<dbReference type="eggNOG" id="ENOG502QW48">
    <property type="taxonomic scope" value="Eukaryota"/>
</dbReference>
<evidence type="ECO:0000313" key="13">
    <source>
        <dbReference type="EMBL" id="CBX92141.1"/>
    </source>
</evidence>
<dbReference type="Proteomes" id="UP000002668">
    <property type="component" value="Genome"/>
</dbReference>